<dbReference type="OrthoDB" id="9804823at2"/>
<gene>
    <name evidence="9" type="ORF">CPY51_11680</name>
</gene>
<evidence type="ECO:0000259" key="8">
    <source>
        <dbReference type="Pfam" id="PF01850"/>
    </source>
</evidence>
<evidence type="ECO:0000256" key="7">
    <source>
        <dbReference type="ARBA" id="ARBA00038093"/>
    </source>
</evidence>
<evidence type="ECO:0000256" key="4">
    <source>
        <dbReference type="ARBA" id="ARBA00022723"/>
    </source>
</evidence>
<protein>
    <submittedName>
        <fullName evidence="9">VapC toxin family PIN domain ribonuclease</fullName>
    </submittedName>
</protein>
<evidence type="ECO:0000256" key="3">
    <source>
        <dbReference type="ARBA" id="ARBA00022722"/>
    </source>
</evidence>
<dbReference type="PANTHER" id="PTHR33653:SF1">
    <property type="entry name" value="RIBONUCLEASE VAPC2"/>
    <property type="match status" value="1"/>
</dbReference>
<dbReference type="EMBL" id="PCDP01000035">
    <property type="protein sequence ID" value="PZM13559.1"/>
    <property type="molecule type" value="Genomic_DNA"/>
</dbReference>
<evidence type="ECO:0000256" key="6">
    <source>
        <dbReference type="ARBA" id="ARBA00022842"/>
    </source>
</evidence>
<comment type="caution">
    <text evidence="9">The sequence shown here is derived from an EMBL/GenBank/DDBJ whole genome shotgun (WGS) entry which is preliminary data.</text>
</comment>
<dbReference type="SUPFAM" id="SSF88723">
    <property type="entry name" value="PIN domain-like"/>
    <property type="match status" value="1"/>
</dbReference>
<keyword evidence="10" id="KW-1185">Reference proteome</keyword>
<feature type="domain" description="PIN" evidence="8">
    <location>
        <begin position="2"/>
        <end position="123"/>
    </location>
</feature>
<reference evidence="9 10" key="1">
    <citation type="journal article" date="2018" name="Sci. Rep.">
        <title>Rhizobium tumorigenes sp. nov., a novel plant tumorigenic bacterium isolated from cane gall tumors on thornless blackberry.</title>
        <authorList>
            <person name="Kuzmanovi N."/>
            <person name="Smalla K."/>
            <person name="Gronow S."/>
            <person name="PuBawska J."/>
        </authorList>
    </citation>
    <scope>NUCLEOTIDE SEQUENCE [LARGE SCALE GENOMIC DNA]</scope>
    <source>
        <strain evidence="9 10">CCBAU 85046</strain>
    </source>
</reference>
<dbReference type="RefSeq" id="WP_111160408.1">
    <property type="nucleotide sequence ID" value="NZ_PCDP01000035.1"/>
</dbReference>
<keyword evidence="3" id="KW-0540">Nuclease</keyword>
<comment type="cofactor">
    <cofactor evidence="1">
        <name>Mg(2+)</name>
        <dbReference type="ChEBI" id="CHEBI:18420"/>
    </cofactor>
</comment>
<dbReference type="InterPro" id="IPR029060">
    <property type="entry name" value="PIN-like_dom_sf"/>
</dbReference>
<evidence type="ECO:0000313" key="10">
    <source>
        <dbReference type="Proteomes" id="UP000248925"/>
    </source>
</evidence>
<organism evidence="9 10">
    <name type="scientific">Rhizobium tubonense</name>
    <dbReference type="NCBI Taxonomy" id="484088"/>
    <lineage>
        <taxon>Bacteria</taxon>
        <taxon>Pseudomonadati</taxon>
        <taxon>Pseudomonadota</taxon>
        <taxon>Alphaproteobacteria</taxon>
        <taxon>Hyphomicrobiales</taxon>
        <taxon>Rhizobiaceae</taxon>
        <taxon>Rhizobium/Agrobacterium group</taxon>
        <taxon>Rhizobium</taxon>
    </lineage>
</organism>
<name>A0A2W4CL10_9HYPH</name>
<dbReference type="GO" id="GO:0046872">
    <property type="term" value="F:metal ion binding"/>
    <property type="evidence" value="ECO:0007669"/>
    <property type="project" value="UniProtKB-KW"/>
</dbReference>
<keyword evidence="6" id="KW-0460">Magnesium</keyword>
<evidence type="ECO:0000313" key="9">
    <source>
        <dbReference type="EMBL" id="PZM13559.1"/>
    </source>
</evidence>
<dbReference type="Proteomes" id="UP000248925">
    <property type="component" value="Unassembled WGS sequence"/>
</dbReference>
<comment type="similarity">
    <text evidence="7">Belongs to the PINc/VapC protein family.</text>
</comment>
<dbReference type="PANTHER" id="PTHR33653">
    <property type="entry name" value="RIBONUCLEASE VAPC2"/>
    <property type="match status" value="1"/>
</dbReference>
<dbReference type="Pfam" id="PF01850">
    <property type="entry name" value="PIN"/>
    <property type="match status" value="1"/>
</dbReference>
<proteinExistence type="inferred from homology"/>
<accession>A0A2W4CL10</accession>
<evidence type="ECO:0000256" key="5">
    <source>
        <dbReference type="ARBA" id="ARBA00022801"/>
    </source>
</evidence>
<evidence type="ECO:0000256" key="1">
    <source>
        <dbReference type="ARBA" id="ARBA00001946"/>
    </source>
</evidence>
<dbReference type="GO" id="GO:0004518">
    <property type="term" value="F:nuclease activity"/>
    <property type="evidence" value="ECO:0007669"/>
    <property type="project" value="UniProtKB-KW"/>
</dbReference>
<keyword evidence="2" id="KW-1277">Toxin-antitoxin system</keyword>
<keyword evidence="5" id="KW-0378">Hydrolase</keyword>
<dbReference type="InterPro" id="IPR002716">
    <property type="entry name" value="PIN_dom"/>
</dbReference>
<keyword evidence="4" id="KW-0479">Metal-binding</keyword>
<evidence type="ECO:0000256" key="2">
    <source>
        <dbReference type="ARBA" id="ARBA00022649"/>
    </source>
</evidence>
<dbReference type="AlphaFoldDB" id="A0A2W4CL10"/>
<dbReference type="Gene3D" id="3.40.50.1010">
    <property type="entry name" value="5'-nuclease"/>
    <property type="match status" value="1"/>
</dbReference>
<dbReference type="InterPro" id="IPR050556">
    <property type="entry name" value="Type_II_TA_system_RNase"/>
</dbReference>
<dbReference type="CDD" id="cd18746">
    <property type="entry name" value="PIN_VapC4-5_FitB-like"/>
    <property type="match status" value="1"/>
</dbReference>
<dbReference type="GO" id="GO:0016787">
    <property type="term" value="F:hydrolase activity"/>
    <property type="evidence" value="ECO:0007669"/>
    <property type="project" value="UniProtKB-KW"/>
</dbReference>
<sequence length="141" mass="15940">MYILDTNIVSELRRRKPHGAVVQWLGSVSPNSLYLAAITAGEIQAGIEITRKRDLEKADEIERWLDRMLQSISVLDSTALVFRKWAQLMDMRSDDLIEDCLIAATAIVHNMTVVTRNTKDFANFPVSTFNPFLTPPAHPTK</sequence>